<name>A0A2Z4FHW6_9DELT</name>
<accession>A0A2Z4FHW6</accession>
<feature type="coiled-coil region" evidence="1">
    <location>
        <begin position="758"/>
        <end position="811"/>
    </location>
</feature>
<dbReference type="EMBL" id="CP030032">
    <property type="protein sequence ID" value="AWV88483.1"/>
    <property type="molecule type" value="Genomic_DNA"/>
</dbReference>
<feature type="region of interest" description="Disordered" evidence="2">
    <location>
        <begin position="1069"/>
        <end position="1099"/>
    </location>
</feature>
<gene>
    <name evidence="4" type="ORF">DN745_03620</name>
</gene>
<keyword evidence="1" id="KW-0175">Coiled coil</keyword>
<reference evidence="4 5" key="1">
    <citation type="submission" date="2018-06" db="EMBL/GenBank/DDBJ databases">
        <title>Lujinxingia sediminis gen. nov. sp. nov., a new facultative anaerobic member of the class Deltaproteobacteria, and proposal of Lujinxingaceae fam. nov.</title>
        <authorList>
            <person name="Guo L.-Y."/>
            <person name="Li C.-M."/>
            <person name="Wang S."/>
            <person name="Du Z.-J."/>
        </authorList>
    </citation>
    <scope>NUCLEOTIDE SEQUENCE [LARGE SCALE GENOMIC DNA]</scope>
    <source>
        <strain evidence="4 5">FA350</strain>
    </source>
</reference>
<evidence type="ECO:0000256" key="2">
    <source>
        <dbReference type="SAM" id="MobiDB-lite"/>
    </source>
</evidence>
<protein>
    <recommendedName>
        <fullName evidence="6">TPM domain-containing protein</fullName>
    </recommendedName>
</protein>
<keyword evidence="3" id="KW-0472">Membrane</keyword>
<evidence type="ECO:0000256" key="3">
    <source>
        <dbReference type="SAM" id="Phobius"/>
    </source>
</evidence>
<sequence length="1099" mass="120660">MGIIPRNSSSFLGDTMLIRRLILTLSLALLASFLAPSLALSADWDRFPELKPREHFAIKRLYDGPKYKDLRECYRRFDSRVGADYFGAMVEVTAESGSRSRKEDNAVPYANALYDAWKADGILDDRDDILVVFGLRNRSIAIRPGAKWQKLGFDGETIAKTIEASHFDKFHKRRKYSDALCSVLTAVDLRLVTLQQQMEKDVAAIEERLPTVDAELSALHKKVSARFAKLPNKDHPFGQKLLAKLAAARTHLTEATERAKDAPTDAVRLADKAEAVLQPVRDELKIFNQDMEQLDSVAAEIATLKSTLLARDDVDEDYPKRALLQVQECEKLTQQIREKYEGNPAQLSDCRRLVDEHLAQADVEVARAEVHDYYLKTLLPLLALMLLILGAIAVVFLQTLRRRRALAQLQPDLVEWENRLANAAKSQQELELKAPTYFAPGRASWTGESAAIDERLGEYGARVDALLLQGNQLLAQAKQLQAKSHPLDAKRLEDALTLLRNTPLDAVASAADGATASQLLGNLADAQREALGALDDLLATRARHDEEAARAAAAVSRAEQAVQKRRDLGLPAEYLLTGLESATAAWQDAVNRGDQDPKAAADTYARITPQLTDIAERAEAGNHAIEAIRGDLSDTAEALRQRIKQLRFSGVDIDKLRFAPEQDLSAARREASRIVEALADGEDKSVGDAAQQLRANLEQLSRRLEIVAVAKEKIPQRIQNLSSRGDTLKERLMDLRYALKSLATQGNPNVYQASSAQVGRYQSQLDRLGRELSKAKEDHRLKRFLSATERLDSATRLVEKAEELVQQLGTLETTIGVTQAKCEQLLKTCNADCDALLKKAQEPGIDPDLRALIAQAHDALETLNAQAENEQIDWFEARTQLDSLQKSLLFLGAQADADRNAFTQAQQLLQQVQQDFGAASNGLARADYAGIIANAQNLLDGWRQQMQEGAGGGALLRTGHAVAAACARALKLAKSPRSLADNAHQQLAHANARHAQIHDAPYGYEVTGDCTQAGADLRAAAEQIERADFANALASAEAATVQIELEDARARALAARNYRRAQLKNLASATDAPNLEAFGPRRSTSGPHAAAREPSSAEA</sequence>
<keyword evidence="3" id="KW-0812">Transmembrane</keyword>
<feature type="transmembrane region" description="Helical" evidence="3">
    <location>
        <begin position="378"/>
        <end position="397"/>
    </location>
</feature>
<evidence type="ECO:0000256" key="1">
    <source>
        <dbReference type="SAM" id="Coils"/>
    </source>
</evidence>
<dbReference type="OrthoDB" id="9810918at2"/>
<proteinExistence type="predicted"/>
<dbReference type="Proteomes" id="UP000249799">
    <property type="component" value="Chromosome"/>
</dbReference>
<organism evidence="4 5">
    <name type="scientific">Bradymonas sediminis</name>
    <dbReference type="NCBI Taxonomy" id="1548548"/>
    <lineage>
        <taxon>Bacteria</taxon>
        <taxon>Deltaproteobacteria</taxon>
        <taxon>Bradymonadales</taxon>
        <taxon>Bradymonadaceae</taxon>
        <taxon>Bradymonas</taxon>
    </lineage>
</organism>
<keyword evidence="5" id="KW-1185">Reference proteome</keyword>
<evidence type="ECO:0000313" key="5">
    <source>
        <dbReference type="Proteomes" id="UP000249799"/>
    </source>
</evidence>
<dbReference type="KEGG" id="bsed:DN745_03620"/>
<evidence type="ECO:0000313" key="4">
    <source>
        <dbReference type="EMBL" id="AWV88483.1"/>
    </source>
</evidence>
<dbReference type="AlphaFoldDB" id="A0A2Z4FHW6"/>
<evidence type="ECO:0008006" key="6">
    <source>
        <dbReference type="Google" id="ProtNLM"/>
    </source>
</evidence>
<keyword evidence="3" id="KW-1133">Transmembrane helix</keyword>